<evidence type="ECO:0000313" key="2">
    <source>
        <dbReference type="EMBL" id="KAK0575006.1"/>
    </source>
</evidence>
<feature type="compositionally biased region" description="Polar residues" evidence="1">
    <location>
        <begin position="252"/>
        <end position="261"/>
    </location>
</feature>
<feature type="compositionally biased region" description="Polar residues" evidence="1">
    <location>
        <begin position="270"/>
        <end position="297"/>
    </location>
</feature>
<gene>
    <name evidence="2" type="ORF">LWI29_032501</name>
</gene>
<dbReference type="Proteomes" id="UP001168877">
    <property type="component" value="Unassembled WGS sequence"/>
</dbReference>
<keyword evidence="3" id="KW-1185">Reference proteome</keyword>
<sequence length="365" mass="39799">MTSSASTSSTASSTSSTPQVVLMGSNNFAQPTSSLIAINSTQIPVKLSKSGNYAAWRSQFENLLFGYGLIGYLDGTKPCPPATIPNLSTTSDDPQSQSTVANPDHHIWLRQDRLLLHAIQVTCTGAAQSIVTRSSTSAQDWAKLESSYANRSNTRKLGLLDSLTNVSIVDKSVSKYMQGIKEILDNLELIGHSVDDGAAVIHVLNGLGPTYLSLASAIRARDSPILFEELNEKLLDYESFLKREDTKKGGPQITTQYNQRTSNRRGRGYQGNSPHMGQTQQFGHYNSHNQQQNIGSASSGGRGFSNQGGFYRSGNSFSHNQQWRPPSTNNQNRPICQLCDKVGHTALCVAHVLPLHLNHGHRQTT</sequence>
<dbReference type="EMBL" id="JAUESC010000387">
    <property type="protein sequence ID" value="KAK0575006.1"/>
    <property type="molecule type" value="Genomic_DNA"/>
</dbReference>
<dbReference type="Pfam" id="PF14223">
    <property type="entry name" value="Retrotran_gag_2"/>
    <property type="match status" value="1"/>
</dbReference>
<evidence type="ECO:0008006" key="4">
    <source>
        <dbReference type="Google" id="ProtNLM"/>
    </source>
</evidence>
<accession>A0AA39VCM6</accession>
<dbReference type="AlphaFoldDB" id="A0AA39VCM6"/>
<evidence type="ECO:0000313" key="3">
    <source>
        <dbReference type="Proteomes" id="UP001168877"/>
    </source>
</evidence>
<reference evidence="2" key="1">
    <citation type="journal article" date="2022" name="Plant J.">
        <title>Strategies of tolerance reflected in two North American maple genomes.</title>
        <authorList>
            <person name="McEvoy S.L."/>
            <person name="Sezen U.U."/>
            <person name="Trouern-Trend A."/>
            <person name="McMahon S.M."/>
            <person name="Schaberg P.G."/>
            <person name="Yang J."/>
            <person name="Wegrzyn J.L."/>
            <person name="Swenson N.G."/>
        </authorList>
    </citation>
    <scope>NUCLEOTIDE SEQUENCE</scope>
    <source>
        <strain evidence="2">NS2018</strain>
    </source>
</reference>
<proteinExistence type="predicted"/>
<evidence type="ECO:0000256" key="1">
    <source>
        <dbReference type="SAM" id="MobiDB-lite"/>
    </source>
</evidence>
<feature type="region of interest" description="Disordered" evidence="1">
    <location>
        <begin position="246"/>
        <end position="329"/>
    </location>
</feature>
<dbReference type="PANTHER" id="PTHR47481">
    <property type="match status" value="1"/>
</dbReference>
<organism evidence="2 3">
    <name type="scientific">Acer saccharum</name>
    <name type="common">Sugar maple</name>
    <dbReference type="NCBI Taxonomy" id="4024"/>
    <lineage>
        <taxon>Eukaryota</taxon>
        <taxon>Viridiplantae</taxon>
        <taxon>Streptophyta</taxon>
        <taxon>Embryophyta</taxon>
        <taxon>Tracheophyta</taxon>
        <taxon>Spermatophyta</taxon>
        <taxon>Magnoliopsida</taxon>
        <taxon>eudicotyledons</taxon>
        <taxon>Gunneridae</taxon>
        <taxon>Pentapetalae</taxon>
        <taxon>rosids</taxon>
        <taxon>malvids</taxon>
        <taxon>Sapindales</taxon>
        <taxon>Sapindaceae</taxon>
        <taxon>Hippocastanoideae</taxon>
        <taxon>Acereae</taxon>
        <taxon>Acer</taxon>
    </lineage>
</organism>
<protein>
    <recommendedName>
        <fullName evidence="4">Retrotransposon Copia-like N-terminal domain-containing protein</fullName>
    </recommendedName>
</protein>
<comment type="caution">
    <text evidence="2">The sequence shown here is derived from an EMBL/GenBank/DDBJ whole genome shotgun (WGS) entry which is preliminary data.</text>
</comment>
<name>A0AA39VCM6_ACESA</name>
<dbReference type="PANTHER" id="PTHR47481:SF22">
    <property type="entry name" value="RETROTRANSPOSON GAG DOMAIN-CONTAINING PROTEIN"/>
    <property type="match status" value="1"/>
</dbReference>
<reference evidence="2" key="2">
    <citation type="submission" date="2023-06" db="EMBL/GenBank/DDBJ databases">
        <authorList>
            <person name="Swenson N.G."/>
            <person name="Wegrzyn J.L."/>
            <person name="Mcevoy S.L."/>
        </authorList>
    </citation>
    <scope>NUCLEOTIDE SEQUENCE</scope>
    <source>
        <strain evidence="2">NS2018</strain>
        <tissue evidence="2">Leaf</tissue>
    </source>
</reference>
<feature type="compositionally biased region" description="Polar residues" evidence="1">
    <location>
        <begin position="304"/>
        <end position="329"/>
    </location>
</feature>